<sequence length="488" mass="54401">MPSPAGTLRGIDGMHFDDCRDQRMKEIAAPMFDLIALSLPRGLGFGDSPPVGAWLSEDGISCAALTRNINSGSFGIVTLRRRVDSVWVLLSHGECTTGESEARASISHFLYTQAHPLPLPSGERRRAPLSRMGKRTPSVVFKSLFDPSRRIGAWALNQLYLALPSPDRNWVPDCQTENFHTRLWEAHLLAIFREQGLLVTQPKESPDFHIENRLGDEAWVEAVTANPEERYEHFGASPVPPPADRHERFLGAAAERFARTIQNKLDKRYESLPHVEGKPLILALADFHAPSSMLWSRESLISYLYGFAVHSSAHRGTHLITVEEETSLLSGRPNGLFTLMENAHLSAVIFTNACTVPKLSRVPISGGAHLDGYRYLRFGEFFDRSPGASRGIPFLLDVASSDYGQLWPQYGYEPWSAEVEVFHNPMALYPVPNELIPEVTHWREVNGRVECESFFDVSILRSRTLVLSANAKVPSLDELLTAASPPEL</sequence>
<evidence type="ECO:0008006" key="7">
    <source>
        <dbReference type="Google" id="ProtNLM"/>
    </source>
</evidence>
<comment type="caution">
    <text evidence="4">The sequence shown here is derived from an EMBL/GenBank/DDBJ whole genome shotgun (WGS) entry which is preliminary data.</text>
</comment>
<evidence type="ECO:0000313" key="6">
    <source>
        <dbReference type="Proteomes" id="UP000442695"/>
    </source>
</evidence>
<accession>A0A1Y3L4F8</accession>
<dbReference type="Proteomes" id="UP000196082">
    <property type="component" value="Unassembled WGS sequence"/>
</dbReference>
<reference evidence="4 5" key="1">
    <citation type="submission" date="2017-05" db="EMBL/GenBank/DDBJ databases">
        <title>Whole genome sequence of Pseudomonas putida isolate 1312 commercialized as a biostimulant.</title>
        <authorList>
            <person name="Crovadore J."/>
            <person name="Blanc P."/>
            <person name="Chablais R."/>
            <person name="Cochard B."/>
            <person name="Grizard D."/>
            <person name="Lefort F."/>
        </authorList>
    </citation>
    <scope>NUCLEOTIDE SEQUENCE [LARGE SCALE GENOMIC DNA]</scope>
    <source>
        <strain evidence="4 5">1312</strain>
    </source>
</reference>
<reference evidence="3" key="4">
    <citation type="submission" date="2020-12" db="EMBL/GenBank/DDBJ databases">
        <title>Enhanced detection system for hospital associated transmission using whole genome sequencing surveillance.</title>
        <authorList>
            <person name="Harrison L.H."/>
            <person name="Van Tyne D."/>
            <person name="Marsh J.W."/>
            <person name="Griffith M.P."/>
            <person name="Snyder D.J."/>
            <person name="Cooper V.S."/>
            <person name="Mustapha M."/>
        </authorList>
    </citation>
    <scope>NUCLEOTIDE SEQUENCE</scope>
    <source>
        <strain evidence="3">PSB00042</strain>
    </source>
</reference>
<dbReference type="Proteomes" id="UP000637061">
    <property type="component" value="Unassembled WGS sequence"/>
</dbReference>
<organism evidence="4 5">
    <name type="scientific">Pseudomonas putida</name>
    <name type="common">Arthrobacter siderocapsulatus</name>
    <dbReference type="NCBI Taxonomy" id="303"/>
    <lineage>
        <taxon>Bacteria</taxon>
        <taxon>Pseudomonadati</taxon>
        <taxon>Pseudomonadota</taxon>
        <taxon>Gammaproteobacteria</taxon>
        <taxon>Pseudomonadales</taxon>
        <taxon>Pseudomonadaceae</taxon>
        <taxon>Pseudomonas</taxon>
    </lineage>
</organism>
<evidence type="ECO:0000313" key="4">
    <source>
        <dbReference type="EMBL" id="OUM32284.1"/>
    </source>
</evidence>
<dbReference type="EMBL" id="WOWR01000032">
    <property type="protein sequence ID" value="KAF0252978.1"/>
    <property type="molecule type" value="Genomic_DNA"/>
</dbReference>
<dbReference type="EMBL" id="NFSB01000076">
    <property type="protein sequence ID" value="OUM32284.1"/>
    <property type="molecule type" value="Genomic_DNA"/>
</dbReference>
<reference evidence="1 6" key="2">
    <citation type="submission" date="2019-12" db="EMBL/GenBank/DDBJ databases">
        <authorList>
            <person name="Woiski C."/>
        </authorList>
    </citation>
    <scope>NUCLEOTIDE SEQUENCE [LARGE SCALE GENOMIC DNA]</scope>
    <source>
        <strain evidence="1 6">BOE100</strain>
    </source>
</reference>
<dbReference type="Proteomes" id="UP000442695">
    <property type="component" value="Unassembled WGS sequence"/>
</dbReference>
<evidence type="ECO:0000313" key="2">
    <source>
        <dbReference type="EMBL" id="MBF8736665.1"/>
    </source>
</evidence>
<reference evidence="2" key="3">
    <citation type="submission" date="2020-10" db="EMBL/GenBank/DDBJ databases">
        <title>Genome sequences of Pseudomonas isolates.</title>
        <authorList>
            <person name="Wessels L."/>
            <person name="Reich F."/>
            <person name="Hammerl J."/>
        </authorList>
    </citation>
    <scope>NUCLEOTIDE SEQUENCE</scope>
    <source>
        <strain evidence="2">20-MO00640-0</strain>
    </source>
</reference>
<evidence type="ECO:0000313" key="5">
    <source>
        <dbReference type="Proteomes" id="UP000196082"/>
    </source>
</evidence>
<name>A0A1Y3L4F8_PSEPU</name>
<proteinExistence type="predicted"/>
<dbReference type="AlphaFoldDB" id="A0A1Y3L4F8"/>
<dbReference type="EMBL" id="JADLKB010000014">
    <property type="protein sequence ID" value="MBF8736665.1"/>
    <property type="molecule type" value="Genomic_DNA"/>
</dbReference>
<dbReference type="Proteomes" id="UP000639504">
    <property type="component" value="Unassembled WGS sequence"/>
</dbReference>
<dbReference type="EMBL" id="JAEHTE010000005">
    <property type="protein sequence ID" value="MBI6883809.1"/>
    <property type="molecule type" value="Genomic_DNA"/>
</dbReference>
<evidence type="ECO:0000313" key="1">
    <source>
        <dbReference type="EMBL" id="KAF0252978.1"/>
    </source>
</evidence>
<evidence type="ECO:0000313" key="3">
    <source>
        <dbReference type="EMBL" id="MBI6883809.1"/>
    </source>
</evidence>
<gene>
    <name evidence="4" type="ORF">B8W72_14505</name>
    <name evidence="1" type="ORF">GN299_20590</name>
    <name evidence="2" type="ORF">IR015_14755</name>
    <name evidence="3" type="ORF">JEU22_07790</name>
</gene>
<dbReference type="OrthoDB" id="981968at2"/>
<protein>
    <recommendedName>
        <fullName evidence="7">Glycosaminoglycan attachment site</fullName>
    </recommendedName>
</protein>